<protein>
    <submittedName>
        <fullName evidence="1">Uncharacterized protein</fullName>
    </submittedName>
</protein>
<dbReference type="AlphaFoldDB" id="G2JBA0"/>
<keyword evidence="2" id="KW-1185">Reference proteome</keyword>
<comment type="caution">
    <text evidence="1">The sequence shown here is derived from an EMBL/GenBank/DDBJ whole genome shotgun (WGS) entry which is preliminary data.</text>
</comment>
<name>G2JBA0_9BURK</name>
<proteinExistence type="predicted"/>
<accession>G2JBA0</accession>
<evidence type="ECO:0000313" key="2">
    <source>
        <dbReference type="Proteomes" id="UP000054051"/>
    </source>
</evidence>
<dbReference type="Proteomes" id="UP000054051">
    <property type="component" value="Unassembled WGS sequence"/>
</dbReference>
<evidence type="ECO:0000313" key="1">
    <source>
        <dbReference type="EMBL" id="CCD30053.1"/>
    </source>
</evidence>
<dbReference type="RefSeq" id="WP_006683132.1">
    <property type="nucleotide sequence ID" value="NZ_CAFB01000058.1"/>
</dbReference>
<organism evidence="1 2">
    <name type="scientific">Candidatus Glomeribacter gigasporarum BEG34</name>
    <dbReference type="NCBI Taxonomy" id="1070319"/>
    <lineage>
        <taxon>Bacteria</taxon>
        <taxon>Pseudomonadati</taxon>
        <taxon>Pseudomonadota</taxon>
        <taxon>Betaproteobacteria</taxon>
        <taxon>Burkholderiales</taxon>
        <taxon>Burkholderiaceae</taxon>
        <taxon>Candidatus Glomeribacter</taxon>
    </lineage>
</organism>
<gene>
    <name evidence="1" type="ORF">CAGGBEG34_30012</name>
</gene>
<dbReference type="STRING" id="1070319.CAGGBEG34_30012"/>
<dbReference type="EMBL" id="CAFB01000058">
    <property type="protein sequence ID" value="CCD30053.1"/>
    <property type="molecule type" value="Genomic_DNA"/>
</dbReference>
<reference evidence="1 2" key="1">
    <citation type="submission" date="2011-08" db="EMBL/GenBank/DDBJ databases">
        <title>The genome of the obligate endobacterium of an arbuscular mycorrhizal fungus reveals an interphylum network of nutritional interactions.</title>
        <authorList>
            <person name="Ghignone S."/>
            <person name="Salvioli A."/>
            <person name="Anca I."/>
            <person name="Lumini E."/>
            <person name="Ortu G."/>
            <person name="Petiti L."/>
            <person name="Cruveiller S."/>
            <person name="Bianciotto V."/>
            <person name="Piffanelli P."/>
            <person name="Lanfranco L."/>
            <person name="Bonfante P."/>
        </authorList>
    </citation>
    <scope>NUCLEOTIDE SEQUENCE [LARGE SCALE GENOMIC DNA]</scope>
    <source>
        <strain evidence="1 2">BEG34</strain>
    </source>
</reference>
<sequence>MTAAQALAGLRPMLTPKQGAAWLQDSQQDFDQSMQDLWESSKAAASGQGLPRLLKSPVKYL</sequence>